<evidence type="ECO:0000313" key="4">
    <source>
        <dbReference type="Proteomes" id="UP000887565"/>
    </source>
</evidence>
<evidence type="ECO:0000313" key="5">
    <source>
        <dbReference type="WBParaSite" id="nRc.2.0.1.t10806-RA"/>
    </source>
</evidence>
<accession>A0A915IC29</accession>
<dbReference type="GO" id="GO:0006596">
    <property type="term" value="P:polyamine biosynthetic process"/>
    <property type="evidence" value="ECO:0007669"/>
    <property type="project" value="UniProtKB-UniRule"/>
</dbReference>
<keyword evidence="1 2" id="KW-0808">Transferase</keyword>
<evidence type="ECO:0000259" key="3">
    <source>
        <dbReference type="PROSITE" id="PS51006"/>
    </source>
</evidence>
<reference evidence="5" key="1">
    <citation type="submission" date="2022-11" db="UniProtKB">
        <authorList>
            <consortium name="WormBaseParasite"/>
        </authorList>
    </citation>
    <scope>IDENTIFICATION</scope>
</reference>
<evidence type="ECO:0000256" key="2">
    <source>
        <dbReference type="PROSITE-ProRule" id="PRU00354"/>
    </source>
</evidence>
<name>A0A915IC29_ROMCU</name>
<dbReference type="GO" id="GO:0016740">
    <property type="term" value="F:transferase activity"/>
    <property type="evidence" value="ECO:0007669"/>
    <property type="project" value="UniProtKB-UniRule"/>
</dbReference>
<protein>
    <submittedName>
        <fullName evidence="5">PABS domain-containing protein</fullName>
    </submittedName>
</protein>
<sequence>MVVSFFFFFSSTFSIDKFAAAVASIAIANVNVIAINDHSKLCQKLSYKNLEGIFEEISTKSIRWYQKFLNIESKLFEHTKQILDLEILEHQIYRLKNLFLS</sequence>
<dbReference type="InterPro" id="IPR030374">
    <property type="entry name" value="PABS"/>
</dbReference>
<evidence type="ECO:0000256" key="1">
    <source>
        <dbReference type="ARBA" id="ARBA00022679"/>
    </source>
</evidence>
<dbReference type="Proteomes" id="UP000887565">
    <property type="component" value="Unplaced"/>
</dbReference>
<proteinExistence type="predicted"/>
<organism evidence="4 5">
    <name type="scientific">Romanomermis culicivorax</name>
    <name type="common">Nematode worm</name>
    <dbReference type="NCBI Taxonomy" id="13658"/>
    <lineage>
        <taxon>Eukaryota</taxon>
        <taxon>Metazoa</taxon>
        <taxon>Ecdysozoa</taxon>
        <taxon>Nematoda</taxon>
        <taxon>Enoplea</taxon>
        <taxon>Dorylaimia</taxon>
        <taxon>Mermithida</taxon>
        <taxon>Mermithoidea</taxon>
        <taxon>Mermithidae</taxon>
        <taxon>Romanomermis</taxon>
    </lineage>
</organism>
<dbReference type="AlphaFoldDB" id="A0A915IC29"/>
<dbReference type="WBParaSite" id="nRc.2.0.1.t10806-RA">
    <property type="protein sequence ID" value="nRc.2.0.1.t10806-RA"/>
    <property type="gene ID" value="nRc.2.0.1.g10806"/>
</dbReference>
<feature type="domain" description="PABS" evidence="3">
    <location>
        <begin position="51"/>
        <end position="101"/>
    </location>
</feature>
<comment type="caution">
    <text evidence="2">Lacks conserved residue(s) required for the propagation of feature annotation.</text>
</comment>
<keyword evidence="2" id="KW-0620">Polyamine biosynthesis</keyword>
<keyword evidence="4" id="KW-1185">Reference proteome</keyword>
<dbReference type="PROSITE" id="PS51006">
    <property type="entry name" value="PABS_2"/>
    <property type="match status" value="1"/>
</dbReference>